<proteinExistence type="predicted"/>
<dbReference type="InterPro" id="IPR002110">
    <property type="entry name" value="Ankyrin_rpt"/>
</dbReference>
<dbReference type="SMART" id="SM00248">
    <property type="entry name" value="ANK"/>
    <property type="match status" value="2"/>
</dbReference>
<dbReference type="PANTHER" id="PTHR24127">
    <property type="entry name" value="ANKYRIN REPEAT AND EF-HAND DOMAIN-CONTAINING PROTEIN 1"/>
    <property type="match status" value="1"/>
</dbReference>
<feature type="repeat" description="ANK" evidence="1">
    <location>
        <begin position="106"/>
        <end position="138"/>
    </location>
</feature>
<gene>
    <name evidence="2" type="ORF">NM961_14260</name>
</gene>
<keyword evidence="3" id="KW-1185">Reference proteome</keyword>
<evidence type="ECO:0000256" key="1">
    <source>
        <dbReference type="PROSITE-ProRule" id="PRU00023"/>
    </source>
</evidence>
<dbReference type="Proteomes" id="UP001165498">
    <property type="component" value="Unassembled WGS sequence"/>
</dbReference>
<evidence type="ECO:0000313" key="2">
    <source>
        <dbReference type="EMBL" id="MCQ4165882.1"/>
    </source>
</evidence>
<evidence type="ECO:0000313" key="3">
    <source>
        <dbReference type="Proteomes" id="UP001165498"/>
    </source>
</evidence>
<dbReference type="RefSeq" id="WP_255915071.1">
    <property type="nucleotide sequence ID" value="NZ_JANFQO010000012.1"/>
</dbReference>
<reference evidence="2" key="1">
    <citation type="submission" date="2022-07" db="EMBL/GenBank/DDBJ databases">
        <title>Tahibacter sp., a new gammaproteobacterium isolated from the silt sample collected at pig farm.</title>
        <authorList>
            <person name="Chen H."/>
        </authorList>
    </citation>
    <scope>NUCLEOTIDE SEQUENCE</scope>
    <source>
        <strain evidence="2">P2K</strain>
    </source>
</reference>
<sequence length="184" mass="19940">MDDLFAAAHKNDARTVAAAIRAGVDPDEPHPRAGTILLQLACQGDAVDVIRELIALGADANLRFTRRSRVDGHVFANHTPLMYVKSELAAKLLIDAGADVDPADERGWTPLAKAALAGNVALSRYLLSKGADPDVKVQYDGKQMKIRDVIGFNIADLTEAIRGGRRDLVESLDQLREVRELFAS</sequence>
<accession>A0ABT1QUC7</accession>
<dbReference type="InterPro" id="IPR036770">
    <property type="entry name" value="Ankyrin_rpt-contain_sf"/>
</dbReference>
<dbReference type="Gene3D" id="1.25.40.20">
    <property type="entry name" value="Ankyrin repeat-containing domain"/>
    <property type="match status" value="1"/>
</dbReference>
<dbReference type="EMBL" id="JANFQO010000012">
    <property type="protein sequence ID" value="MCQ4165882.1"/>
    <property type="molecule type" value="Genomic_DNA"/>
</dbReference>
<dbReference type="PANTHER" id="PTHR24127:SF1">
    <property type="entry name" value="ANKYRIN REPEAT AND EF-HAND DOMAIN-CONTAINING PROTEIN 1"/>
    <property type="match status" value="1"/>
</dbReference>
<organism evidence="2 3">
    <name type="scientific">Tahibacter harae</name>
    <dbReference type="NCBI Taxonomy" id="2963937"/>
    <lineage>
        <taxon>Bacteria</taxon>
        <taxon>Pseudomonadati</taxon>
        <taxon>Pseudomonadota</taxon>
        <taxon>Gammaproteobacteria</taxon>
        <taxon>Lysobacterales</taxon>
        <taxon>Rhodanobacteraceae</taxon>
        <taxon>Tahibacter</taxon>
    </lineage>
</organism>
<comment type="caution">
    <text evidence="2">The sequence shown here is derived from an EMBL/GenBank/DDBJ whole genome shotgun (WGS) entry which is preliminary data.</text>
</comment>
<dbReference type="PROSITE" id="PS50088">
    <property type="entry name" value="ANK_REPEAT"/>
    <property type="match status" value="1"/>
</dbReference>
<name>A0ABT1QUC7_9GAMM</name>
<dbReference type="InterPro" id="IPR052801">
    <property type="entry name" value="Ankyrin-EF-hand"/>
</dbReference>
<dbReference type="SUPFAM" id="SSF48403">
    <property type="entry name" value="Ankyrin repeat"/>
    <property type="match status" value="1"/>
</dbReference>
<protein>
    <submittedName>
        <fullName evidence="2">Ankyrin repeat domain-containing protein</fullName>
    </submittedName>
</protein>
<dbReference type="Pfam" id="PF12796">
    <property type="entry name" value="Ank_2"/>
    <property type="match status" value="1"/>
</dbReference>
<keyword evidence="1" id="KW-0040">ANK repeat</keyword>
<dbReference type="PROSITE" id="PS50297">
    <property type="entry name" value="ANK_REP_REGION"/>
    <property type="match status" value="1"/>
</dbReference>